<dbReference type="InterPro" id="IPR025365">
    <property type="entry name" value="DUF4269"/>
</dbReference>
<dbReference type="Pfam" id="PF14091">
    <property type="entry name" value="DUF4269"/>
    <property type="match status" value="1"/>
</dbReference>
<protein>
    <recommendedName>
        <fullName evidence="3">DUF4269 domain-containing protein</fullName>
    </recommendedName>
</protein>
<gene>
    <name evidence="1" type="ORF">C1752_14312</name>
</gene>
<evidence type="ECO:0000313" key="1">
    <source>
        <dbReference type="EMBL" id="PZD70307.1"/>
    </source>
</evidence>
<dbReference type="Proteomes" id="UP000248857">
    <property type="component" value="Unassembled WGS sequence"/>
</dbReference>
<accession>A0A2W1JN22</accession>
<name>A0A2W1JN22_9CYAN</name>
<organism evidence="1 2">
    <name type="scientific">Acaryochloris thomasi RCC1774</name>
    <dbReference type="NCBI Taxonomy" id="1764569"/>
    <lineage>
        <taxon>Bacteria</taxon>
        <taxon>Bacillati</taxon>
        <taxon>Cyanobacteriota</taxon>
        <taxon>Cyanophyceae</taxon>
        <taxon>Acaryochloridales</taxon>
        <taxon>Acaryochloridaceae</taxon>
        <taxon>Acaryochloris</taxon>
        <taxon>Acaryochloris thomasi</taxon>
    </lineage>
</organism>
<comment type="caution">
    <text evidence="1">The sequence shown here is derived from an EMBL/GenBank/DDBJ whole genome shotgun (WGS) entry which is preliminary data.</text>
</comment>
<evidence type="ECO:0000313" key="2">
    <source>
        <dbReference type="Proteomes" id="UP000248857"/>
    </source>
</evidence>
<reference evidence="1 2" key="1">
    <citation type="journal article" date="2018" name="Sci. Rep.">
        <title>A novel species of the marine cyanobacterium Acaryochloris with a unique pigment content and lifestyle.</title>
        <authorList>
            <person name="Partensky F."/>
            <person name="Six C."/>
            <person name="Ratin M."/>
            <person name="Garczarek L."/>
            <person name="Vaulot D."/>
            <person name="Probert I."/>
            <person name="Calteau A."/>
            <person name="Gourvil P."/>
            <person name="Marie D."/>
            <person name="Grebert T."/>
            <person name="Bouchier C."/>
            <person name="Le Panse S."/>
            <person name="Gachenot M."/>
            <person name="Rodriguez F."/>
            <person name="Garrido J.L."/>
        </authorList>
    </citation>
    <scope>NUCLEOTIDE SEQUENCE [LARGE SCALE GENOMIC DNA]</scope>
    <source>
        <strain evidence="1 2">RCC1774</strain>
    </source>
</reference>
<proteinExistence type="predicted"/>
<keyword evidence="2" id="KW-1185">Reference proteome</keyword>
<sequence length="203" mass="22898">MLKLKKTPPWQQDWKDLTYLLDGTATQQAAYSALDSLQMASLLQRFDPILVGTIPLDIDIPGSDLDIVCCTANVDDFAQFLFETFSHYQNFELRRKRVGGVESAIATFTHQDFPIELFGQPRPTLSQAAVRHLDVEARLLHYSSEKVRQQMRQLKSQGFKTEPAFAIAFSLIGDSYQALLDLSDQPDEVLISIISASKLNMEN</sequence>
<dbReference type="EMBL" id="PQWO01000044">
    <property type="protein sequence ID" value="PZD70307.1"/>
    <property type="molecule type" value="Genomic_DNA"/>
</dbReference>
<dbReference type="RefSeq" id="WP_110989145.1">
    <property type="nucleotide sequence ID" value="NZ_CAWNWM010000044.1"/>
</dbReference>
<dbReference type="OrthoDB" id="6402248at2"/>
<dbReference type="AlphaFoldDB" id="A0A2W1JN22"/>
<evidence type="ECO:0008006" key="3">
    <source>
        <dbReference type="Google" id="ProtNLM"/>
    </source>
</evidence>